<dbReference type="InterPro" id="IPR036259">
    <property type="entry name" value="MFS_trans_sf"/>
</dbReference>
<evidence type="ECO:0000256" key="4">
    <source>
        <dbReference type="ARBA" id="ARBA00023136"/>
    </source>
</evidence>
<evidence type="ECO:0000256" key="5">
    <source>
        <dbReference type="SAM" id="Phobius"/>
    </source>
</evidence>
<dbReference type="PANTHER" id="PTHR23530:SF1">
    <property type="entry name" value="PERMEASE, MAJOR FACILITATOR SUPERFAMILY-RELATED"/>
    <property type="match status" value="1"/>
</dbReference>
<name>A0ABQ3X4A3_9ACTN</name>
<dbReference type="Gene3D" id="1.20.1250.20">
    <property type="entry name" value="MFS general substrate transporter like domains"/>
    <property type="match status" value="1"/>
</dbReference>
<dbReference type="InterPro" id="IPR005829">
    <property type="entry name" value="Sugar_transporter_CS"/>
</dbReference>
<dbReference type="PANTHER" id="PTHR23530">
    <property type="entry name" value="TRANSPORT PROTEIN-RELATED"/>
    <property type="match status" value="1"/>
</dbReference>
<evidence type="ECO:0000313" key="7">
    <source>
        <dbReference type="Proteomes" id="UP000612282"/>
    </source>
</evidence>
<dbReference type="InterPro" id="IPR053160">
    <property type="entry name" value="MFS_DHA3_Transporter"/>
</dbReference>
<feature type="transmembrane region" description="Helical" evidence="5">
    <location>
        <begin position="39"/>
        <end position="60"/>
    </location>
</feature>
<reference evidence="6 7" key="1">
    <citation type="submission" date="2021-01" db="EMBL/GenBank/DDBJ databases">
        <title>Whole genome shotgun sequence of Actinoplanes couchii NBRC 106145.</title>
        <authorList>
            <person name="Komaki H."/>
            <person name="Tamura T."/>
        </authorList>
    </citation>
    <scope>NUCLEOTIDE SEQUENCE [LARGE SCALE GENOMIC DNA]</scope>
    <source>
        <strain evidence="6 7">NBRC 106145</strain>
    </source>
</reference>
<dbReference type="RefSeq" id="WP_203794226.1">
    <property type="nucleotide sequence ID" value="NZ_BAAAQE010000016.1"/>
</dbReference>
<dbReference type="Pfam" id="PF07690">
    <property type="entry name" value="MFS_1"/>
    <property type="match status" value="1"/>
</dbReference>
<evidence type="ECO:0000313" key="6">
    <source>
        <dbReference type="EMBL" id="GID53318.1"/>
    </source>
</evidence>
<sequence>MTAKQVGLRYLVLLGLRWLPVGLLIPVFVLLALERGLGIAQIGSVVAIQGIVVLLLELPTGGLADALGRRPVLLVAGVINLASLALLLVADSMMLLGLSYLLQGVYRALDSGPLESWFVDRSLAADPQADIETGLSLGGTTSSLAIAGTALLSGGLVWLGPLGPFSALTVPVLVSLGLSLVGTVALALLMTEERPARGKAAFVASLRGVPSAIGSAFSLARRSRVVLALISVEFLWSFGMVTFEQLMPVRLSEVTTMAGALTGPVSSAAWGAAAAGAALVPVLTRRLGPRWTGFALRIGQGLAIVAMGLLAGPIGVIGGFLICYMVHGAANPVHAALLHRQAEGEYRTVLLSLNSMVGQPGFAFGSIVLTAVAAWAGTGAAIVAGAVVLAVAAPLYLVKSRPNSSEMEFREPSQSGISLSQAL</sequence>
<proteinExistence type="predicted"/>
<protein>
    <recommendedName>
        <fullName evidence="8">Major facilitator superfamily MFS_1</fullName>
    </recommendedName>
</protein>
<feature type="transmembrane region" description="Helical" evidence="5">
    <location>
        <begin position="165"/>
        <end position="189"/>
    </location>
</feature>
<feature type="transmembrane region" description="Helical" evidence="5">
    <location>
        <begin position="263"/>
        <end position="283"/>
    </location>
</feature>
<keyword evidence="2 5" id="KW-0812">Transmembrane</keyword>
<dbReference type="PROSITE" id="PS00216">
    <property type="entry name" value="SUGAR_TRANSPORT_1"/>
    <property type="match status" value="1"/>
</dbReference>
<evidence type="ECO:0000256" key="1">
    <source>
        <dbReference type="ARBA" id="ARBA00004141"/>
    </source>
</evidence>
<accession>A0ABQ3X4A3</accession>
<keyword evidence="3 5" id="KW-1133">Transmembrane helix</keyword>
<evidence type="ECO:0000256" key="2">
    <source>
        <dbReference type="ARBA" id="ARBA00022692"/>
    </source>
</evidence>
<dbReference type="SUPFAM" id="SSF103473">
    <property type="entry name" value="MFS general substrate transporter"/>
    <property type="match status" value="1"/>
</dbReference>
<comment type="caution">
    <text evidence="6">The sequence shown here is derived from an EMBL/GenBank/DDBJ whole genome shotgun (WGS) entry which is preliminary data.</text>
</comment>
<evidence type="ECO:0008006" key="8">
    <source>
        <dbReference type="Google" id="ProtNLM"/>
    </source>
</evidence>
<feature type="transmembrane region" description="Helical" evidence="5">
    <location>
        <begin position="72"/>
        <end position="102"/>
    </location>
</feature>
<comment type="subcellular location">
    <subcellularLocation>
        <location evidence="1">Membrane</location>
        <topology evidence="1">Multi-pass membrane protein</topology>
    </subcellularLocation>
</comment>
<dbReference type="InterPro" id="IPR011701">
    <property type="entry name" value="MFS"/>
</dbReference>
<feature type="transmembrane region" description="Helical" evidence="5">
    <location>
        <begin position="304"/>
        <end position="327"/>
    </location>
</feature>
<keyword evidence="4 5" id="KW-0472">Membrane</keyword>
<feature type="transmembrane region" description="Helical" evidence="5">
    <location>
        <begin position="364"/>
        <end position="397"/>
    </location>
</feature>
<dbReference type="Proteomes" id="UP000612282">
    <property type="component" value="Unassembled WGS sequence"/>
</dbReference>
<feature type="transmembrane region" description="Helical" evidence="5">
    <location>
        <begin position="12"/>
        <end position="33"/>
    </location>
</feature>
<dbReference type="EMBL" id="BOMG01000027">
    <property type="protein sequence ID" value="GID53318.1"/>
    <property type="molecule type" value="Genomic_DNA"/>
</dbReference>
<gene>
    <name evidence="6" type="ORF">Aco03nite_017220</name>
</gene>
<organism evidence="6 7">
    <name type="scientific">Actinoplanes couchii</name>
    <dbReference type="NCBI Taxonomy" id="403638"/>
    <lineage>
        <taxon>Bacteria</taxon>
        <taxon>Bacillati</taxon>
        <taxon>Actinomycetota</taxon>
        <taxon>Actinomycetes</taxon>
        <taxon>Micromonosporales</taxon>
        <taxon>Micromonosporaceae</taxon>
        <taxon>Actinoplanes</taxon>
    </lineage>
</organism>
<evidence type="ECO:0000256" key="3">
    <source>
        <dbReference type="ARBA" id="ARBA00022989"/>
    </source>
</evidence>
<feature type="transmembrane region" description="Helical" evidence="5">
    <location>
        <begin position="225"/>
        <end position="243"/>
    </location>
</feature>
<keyword evidence="7" id="KW-1185">Reference proteome</keyword>